<dbReference type="Pfam" id="PF22813">
    <property type="entry name" value="TcaA_2nd"/>
    <property type="match status" value="1"/>
</dbReference>
<name>A0A0U9HJG9_9BACI</name>
<keyword evidence="1" id="KW-0812">Transmembrane</keyword>
<accession>A0A0U9HJG9</accession>
<protein>
    <submittedName>
        <fullName evidence="5">Cytochrome c-type biogenesis protein CcmE</fullName>
    </submittedName>
</protein>
<proteinExistence type="predicted"/>
<evidence type="ECO:0000256" key="1">
    <source>
        <dbReference type="SAM" id="Phobius"/>
    </source>
</evidence>
<dbReference type="InterPro" id="IPR054530">
    <property type="entry name" value="TcaA_4th"/>
</dbReference>
<dbReference type="EMBL" id="BBXV01000080">
    <property type="protein sequence ID" value="GAQ19894.1"/>
    <property type="molecule type" value="Genomic_DNA"/>
</dbReference>
<evidence type="ECO:0000313" key="6">
    <source>
        <dbReference type="Proteomes" id="UP000052946"/>
    </source>
</evidence>
<dbReference type="Pfam" id="PF25155">
    <property type="entry name" value="NTF2_YvbJ"/>
    <property type="match status" value="1"/>
</dbReference>
<sequence length="475" mass="54023">MKCNHCGAALKSNTSKFCPECGADLTEQKIKAKRRSKKILFIIVPVLVLVAVLSVFFFIAKGKFTPENTVASFEESVEQEDAGMLADLLTPAHDSLEITEENTALFITYLKDHPTAYEELLSRLHNQVEFIKSTPEKSNGTAYLDDMYGTVNIRQDGKEWLLFDGYQLQVVPAFIKLNTANKDVQLLINGEVVGTSTEEDFTDTYGPYMPGAYEAIANFKNEYSQVEEKVEIELFTMRQDTVEESFKLPISEISVESLLDGYTLAVNGEKTEIEINEGVQAVGVFPTDGSVSYSFHKDFPWGEVSSDEEPLESDFVGLDTVNALTPEMQTNIMEQLNTTIAEYHQALAEKDLSIMKTGVTNKMKDTLKERQANIAKKYPEYQGKLIRAEYDLSKISNPEFDEKLDAYTITMRAHYIFYEPVENLGWLLADREKDEYTRSRELELVYDEDAEQWKLDTYENEYFIITSSDEKAFDL</sequence>
<dbReference type="AlphaFoldDB" id="A0A0U9HJG9"/>
<comment type="caution">
    <text evidence="5">The sequence shown here is derived from an EMBL/GenBank/DDBJ whole genome shotgun (WGS) entry which is preliminary data.</text>
</comment>
<dbReference type="GO" id="GO:0005886">
    <property type="term" value="C:plasma membrane"/>
    <property type="evidence" value="ECO:0007669"/>
    <property type="project" value="UniProtKB-SubCell"/>
</dbReference>
<reference evidence="6" key="1">
    <citation type="submission" date="2015-07" db="EMBL/GenBank/DDBJ databases">
        <title>Draft Genome Sequence of Oceanobacillus picturae Heshi-B3 that Was Isolated from Fermented Rice Bran with Aging Salted Mackerel, Which Was Named Heshiko as Traditional Fermented Seafood in Japan.</title>
        <authorList>
            <person name="Akuzawa S."/>
            <person name="Nakagawa J."/>
            <person name="Kanekatsu T."/>
            <person name="Kanesaki Y."/>
            <person name="Suzuki T."/>
        </authorList>
    </citation>
    <scope>NUCLEOTIDE SEQUENCE [LARGE SCALE GENOMIC DNA]</scope>
    <source>
        <strain evidence="6">Heshi-B3</strain>
    </source>
</reference>
<keyword evidence="1" id="KW-1133">Transmembrane helix</keyword>
<feature type="domain" description="TcaA 4th" evidence="3">
    <location>
        <begin position="251"/>
        <end position="314"/>
    </location>
</feature>
<keyword evidence="1" id="KW-0472">Membrane</keyword>
<dbReference type="Proteomes" id="UP000052946">
    <property type="component" value="Unassembled WGS sequence"/>
</dbReference>
<feature type="domain" description="YvbJ-like NTF2-like" evidence="4">
    <location>
        <begin position="332"/>
        <end position="459"/>
    </location>
</feature>
<dbReference type="InterPro" id="IPR056902">
    <property type="entry name" value="NTF2_YvbJ"/>
</dbReference>
<organism evidence="5 6">
    <name type="scientific">Oceanobacillus picturae</name>
    <dbReference type="NCBI Taxonomy" id="171693"/>
    <lineage>
        <taxon>Bacteria</taxon>
        <taxon>Bacillati</taxon>
        <taxon>Bacillota</taxon>
        <taxon>Bacilli</taxon>
        <taxon>Bacillales</taxon>
        <taxon>Bacillaceae</taxon>
        <taxon>Oceanobacillus</taxon>
    </lineage>
</organism>
<evidence type="ECO:0000259" key="4">
    <source>
        <dbReference type="Pfam" id="PF25155"/>
    </source>
</evidence>
<evidence type="ECO:0000313" key="5">
    <source>
        <dbReference type="EMBL" id="GAQ19894.1"/>
    </source>
</evidence>
<dbReference type="PANTHER" id="PTHR40038">
    <property type="entry name" value="MEMBRANE-ASSOCIATED PROTEIN TCAA"/>
    <property type="match status" value="1"/>
</dbReference>
<evidence type="ECO:0000259" key="3">
    <source>
        <dbReference type="Pfam" id="PF22820"/>
    </source>
</evidence>
<dbReference type="RefSeq" id="WP_058951383.1">
    <property type="nucleotide sequence ID" value="NZ_BBXV01000080.1"/>
</dbReference>
<gene>
    <name evidence="5" type="ORF">OPHB3_3879</name>
</gene>
<feature type="transmembrane region" description="Helical" evidence="1">
    <location>
        <begin position="39"/>
        <end position="60"/>
    </location>
</feature>
<dbReference type="InterPro" id="IPR054529">
    <property type="entry name" value="TcaA_2nd"/>
</dbReference>
<feature type="domain" description="TcaA second" evidence="2">
    <location>
        <begin position="66"/>
        <end position="170"/>
    </location>
</feature>
<evidence type="ECO:0000259" key="2">
    <source>
        <dbReference type="Pfam" id="PF22813"/>
    </source>
</evidence>
<reference evidence="5 6" key="2">
    <citation type="journal article" date="2016" name="Genome Announc.">
        <title>Draft Genome Sequence of Oceanobacillus picturae Heshi-B3, Isolated from Fermented Rice Bran in a Traditional Japanese Seafood Dish.</title>
        <authorList>
            <person name="Akuzawa S."/>
            <person name="Nagaoka J."/>
            <person name="Kanekatsu M."/>
            <person name="Kanesaki Y."/>
            <person name="Suzuki T."/>
        </authorList>
    </citation>
    <scope>NUCLEOTIDE SEQUENCE [LARGE SCALE GENOMIC DNA]</scope>
    <source>
        <strain evidence="5 6">Heshi-B3</strain>
    </source>
</reference>
<dbReference type="PANTHER" id="PTHR40038:SF1">
    <property type="entry name" value="MEMBRANE-ASSOCIATED PROTEIN TCAA"/>
    <property type="match status" value="1"/>
</dbReference>
<dbReference type="Pfam" id="PF22820">
    <property type="entry name" value="TcaA_3rd_4th"/>
    <property type="match status" value="1"/>
</dbReference>